<accession>A0A8S5PC27</accession>
<name>A0A8S5PC27_9CAUD</name>
<dbReference type="EMBL" id="BK015384">
    <property type="protein sequence ID" value="DAE04165.1"/>
    <property type="molecule type" value="Genomic_DNA"/>
</dbReference>
<organism evidence="1">
    <name type="scientific">Siphoviridae sp. ctmpG14</name>
    <dbReference type="NCBI Taxonomy" id="2825654"/>
    <lineage>
        <taxon>Viruses</taxon>
        <taxon>Duplodnaviria</taxon>
        <taxon>Heunggongvirae</taxon>
        <taxon>Uroviricota</taxon>
        <taxon>Caudoviricetes</taxon>
    </lineage>
</organism>
<protein>
    <submittedName>
        <fullName evidence="1">Uncharacterized protein</fullName>
    </submittedName>
</protein>
<reference evidence="1" key="1">
    <citation type="journal article" date="2021" name="Proc. Natl. Acad. Sci. U.S.A.">
        <title>A Catalog of Tens of Thousands of Viruses from Human Metagenomes Reveals Hidden Associations with Chronic Diseases.</title>
        <authorList>
            <person name="Tisza M.J."/>
            <person name="Buck C.B."/>
        </authorList>
    </citation>
    <scope>NUCLEOTIDE SEQUENCE</scope>
    <source>
        <strain evidence="1">CtmpG14</strain>
    </source>
</reference>
<proteinExistence type="predicted"/>
<sequence>MMTTAQNNMQERPRRHIISKIFPFDVTNYAADKTRLAMRVLEPITKLPEEMQKVLVKKPAHNINLLHSTLQLASNKAQQNLQEVNFTFEIDGVRYFILLEEVFDKNTHLLRKSWLPMGNLAFVVKKDEGVLTVVDTQKESYISRFRTAYQAQFMGRTTLGQVFCRDKKDNVDECAMSFATKPNGKIITKLRIDKETTPAGFVNDKVGASRYLNILPRMTAPDHCKPNELVTIHVQFYQGNTDNKITGVNWDGLVVEAVDGYAPHKRVKIRDGKGSFKVRALDLEDGDIMRIKLNTKWYTDKAECQIKVLSNP</sequence>
<evidence type="ECO:0000313" key="1">
    <source>
        <dbReference type="EMBL" id="DAE04165.1"/>
    </source>
</evidence>